<dbReference type="InterPro" id="IPR056534">
    <property type="entry name" value="Beta-prop_NWD2_C"/>
</dbReference>
<keyword evidence="4" id="KW-1185">Reference proteome</keyword>
<dbReference type="InterPro" id="IPR015943">
    <property type="entry name" value="WD40/YVTN_repeat-like_dom_sf"/>
</dbReference>
<keyword evidence="1" id="KW-0853">WD repeat</keyword>
<evidence type="ECO:0000259" key="3">
    <source>
        <dbReference type="Pfam" id="PF23586"/>
    </source>
</evidence>
<dbReference type="SUPFAM" id="SSF50998">
    <property type="entry name" value="Quinoprotein alcohol dehydrogenase-like"/>
    <property type="match status" value="1"/>
</dbReference>
<keyword evidence="2" id="KW-0677">Repeat</keyword>
<protein>
    <recommendedName>
        <fullName evidence="3">NWD2 C-terminal beta-propeller domain-containing protein</fullName>
    </recommendedName>
</protein>
<dbReference type="InterPro" id="IPR052752">
    <property type="entry name" value="NACHT-WD_repeat"/>
</dbReference>
<dbReference type="Pfam" id="PF00400">
    <property type="entry name" value="WD40"/>
    <property type="match status" value="1"/>
</dbReference>
<dbReference type="Gene3D" id="2.130.10.10">
    <property type="entry name" value="YVTN repeat-like/Quinoprotein amine dehydrogenase"/>
    <property type="match status" value="2"/>
</dbReference>
<evidence type="ECO:0000256" key="1">
    <source>
        <dbReference type="ARBA" id="ARBA00022574"/>
    </source>
</evidence>
<dbReference type="InterPro" id="IPR011047">
    <property type="entry name" value="Quinoprotein_ADH-like_sf"/>
</dbReference>
<dbReference type="InterPro" id="IPR019775">
    <property type="entry name" value="WD40_repeat_CS"/>
</dbReference>
<dbReference type="WBParaSite" id="jg26217">
    <property type="protein sequence ID" value="jg26217"/>
    <property type="gene ID" value="jg26217"/>
</dbReference>
<dbReference type="PANTHER" id="PTHR19871:SF14">
    <property type="entry name" value="DUF4062 DOMAIN-CONTAINING PROTEIN"/>
    <property type="match status" value="1"/>
</dbReference>
<dbReference type="PROSITE" id="PS00678">
    <property type="entry name" value="WD_REPEATS_1"/>
    <property type="match status" value="1"/>
</dbReference>
<reference evidence="5" key="1">
    <citation type="submission" date="2022-11" db="UniProtKB">
        <authorList>
            <consortium name="WormBaseParasite"/>
        </authorList>
    </citation>
    <scope>IDENTIFICATION</scope>
</reference>
<dbReference type="Pfam" id="PF23586">
    <property type="entry name" value="Beta-prop_NWD2_C"/>
    <property type="match status" value="1"/>
</dbReference>
<feature type="domain" description="NWD2 C-terminal beta-propeller" evidence="3">
    <location>
        <begin position="116"/>
        <end position="369"/>
    </location>
</feature>
<evidence type="ECO:0000313" key="5">
    <source>
        <dbReference type="WBParaSite" id="jg26217"/>
    </source>
</evidence>
<dbReference type="Proteomes" id="UP000887574">
    <property type="component" value="Unplaced"/>
</dbReference>
<dbReference type="InterPro" id="IPR001680">
    <property type="entry name" value="WD40_rpt"/>
</dbReference>
<accession>A0A915E369</accession>
<evidence type="ECO:0000256" key="2">
    <source>
        <dbReference type="ARBA" id="ARBA00022737"/>
    </source>
</evidence>
<evidence type="ECO:0000313" key="4">
    <source>
        <dbReference type="Proteomes" id="UP000887574"/>
    </source>
</evidence>
<sequence length="444" mass="50278">MSCGETVFVAGIRRNLYIWNIHSAQLVRTVDAHFGRILNLQSLNINNHNLLISSSIDRSIKMWNMENIFEKSFALENMDEPIEKILIARNKPNLAIAQTRKYLGIWTSGLTDSSPRYLIVWDLKTHSVNHRLHAPHVHQIVFLDNEKLIGVVFRQQDTPEQKMARFTVYRVVDLTVYFTHEYQCRMFRNLVVLKDTTTVVAVVFFKGHDHLNVIEVAEKVVRQKFRPRAVRKQQKDIIVLELVAGSSNHCVVMDMRYLPSFTGVVTADGKLGLDAPTKGGLHIVDMKTGNIARTLIGKVAEGVNDVQAHFTPKGDHVLYYHTGQQTLRAFRVADGMLIGTLRPHAQITTWSCDYNGEKVVIGCQDGSLLTSILYDVTVHPLIQKTLGSLLSRRYLAEHLGMAAENLEREGNMDLRNLGVITKAITKFKQPLRNRAKGSVVCCMQ</sequence>
<organism evidence="4 5">
    <name type="scientific">Ditylenchus dipsaci</name>
    <dbReference type="NCBI Taxonomy" id="166011"/>
    <lineage>
        <taxon>Eukaryota</taxon>
        <taxon>Metazoa</taxon>
        <taxon>Ecdysozoa</taxon>
        <taxon>Nematoda</taxon>
        <taxon>Chromadorea</taxon>
        <taxon>Rhabditida</taxon>
        <taxon>Tylenchina</taxon>
        <taxon>Tylenchomorpha</taxon>
        <taxon>Sphaerularioidea</taxon>
        <taxon>Anguinidae</taxon>
        <taxon>Anguininae</taxon>
        <taxon>Ditylenchus</taxon>
    </lineage>
</organism>
<name>A0A915E369_9BILA</name>
<dbReference type="AlphaFoldDB" id="A0A915E369"/>
<proteinExistence type="predicted"/>
<dbReference type="PANTHER" id="PTHR19871">
    <property type="entry name" value="BETA TRANSDUCIN-RELATED PROTEIN"/>
    <property type="match status" value="1"/>
</dbReference>